<reference evidence="6" key="1">
    <citation type="submission" date="2019-02" db="EMBL/GenBank/DDBJ databases">
        <title>FDA dAtabase for Regulatory Grade micrObial Sequences (FDA-ARGOS): Supporting development and validation of Infectious Disease Dx tests.</title>
        <authorList>
            <person name="Duncan R."/>
            <person name="Fisher C."/>
            <person name="Tallon L."/>
            <person name="Sadzewicz L."/>
            <person name="Sengamalay N."/>
            <person name="Ott S."/>
            <person name="Godinez A."/>
            <person name="Nagaraj S."/>
            <person name="Vavikolanu K."/>
            <person name="Vyas G."/>
            <person name="Nadendla S."/>
            <person name="Aluvathingal J."/>
            <person name="Sichtig H."/>
        </authorList>
    </citation>
    <scope>NUCLEOTIDE SEQUENCE [LARGE SCALE GENOMIC DNA]</scope>
    <source>
        <strain evidence="6">FDAARGOS_360</strain>
    </source>
</reference>
<dbReference type="VEuPathDB" id="TriTrypDB:LdBPK_171570.1"/>
<dbReference type="EMBL" id="LR812637">
    <property type="protein sequence ID" value="CAC5429212.1"/>
    <property type="molecule type" value="Genomic_DNA"/>
</dbReference>
<dbReference type="Proteomes" id="UP000318821">
    <property type="component" value="Unassembled WGS sequence"/>
</dbReference>
<dbReference type="SUPFAM" id="SSF47923">
    <property type="entry name" value="Ypt/Rab-GAP domain of gyp1p"/>
    <property type="match status" value="2"/>
</dbReference>
<evidence type="ECO:0000313" key="4">
    <source>
        <dbReference type="EMBL" id="CAC5429212.1"/>
    </source>
</evidence>
<dbReference type="GO" id="GO:0005096">
    <property type="term" value="F:GTPase activator activity"/>
    <property type="evidence" value="ECO:0007669"/>
    <property type="project" value="UniProtKB-KW"/>
</dbReference>
<evidence type="ECO:0000256" key="1">
    <source>
        <dbReference type="ARBA" id="ARBA00022468"/>
    </source>
</evidence>
<reference evidence="5" key="2">
    <citation type="submission" date="2019-02" db="EMBL/GenBank/DDBJ databases">
        <title>FDA dAtabase for Regulatory Grade micrObial Sequences (FDA-ARGOS): Supporting development and validation of Infectious Disease Dx tests.</title>
        <authorList>
            <person name="Duncan R."/>
            <person name="Fisher C."/>
            <person name="Tallon L.J."/>
            <person name="Sadzewicz L."/>
            <person name="Sengamalay N."/>
            <person name="Ott S."/>
            <person name="Godinez A."/>
            <person name="Nagaraj S."/>
            <person name="Nadendla S."/>
            <person name="Sichtig H."/>
        </authorList>
    </citation>
    <scope>NUCLEOTIDE SEQUENCE</scope>
    <source>
        <strain evidence="5">FDAARGOS_360</strain>
    </source>
</reference>
<gene>
    <name evidence="5" type="ORF">CGC20_37340</name>
    <name evidence="4" type="ORF">LDHU3_17.2150</name>
</gene>
<dbReference type="AlphaFoldDB" id="A0A504Y2C4"/>
<feature type="compositionally biased region" description="Basic and acidic residues" evidence="2">
    <location>
        <begin position="77"/>
        <end position="89"/>
    </location>
</feature>
<name>A0A504Y2C4_LEIDO</name>
<evidence type="ECO:0000313" key="6">
    <source>
        <dbReference type="Proteomes" id="UP000318821"/>
    </source>
</evidence>
<dbReference type="PANTHER" id="PTHR22957">
    <property type="entry name" value="TBC1 DOMAIN FAMILY MEMBER GTPASE-ACTIVATING PROTEIN"/>
    <property type="match status" value="1"/>
</dbReference>
<evidence type="ECO:0000256" key="2">
    <source>
        <dbReference type="SAM" id="MobiDB-lite"/>
    </source>
</evidence>
<dbReference type="InterPro" id="IPR035969">
    <property type="entry name" value="Rab-GAP_TBC_sf"/>
</dbReference>
<protein>
    <submittedName>
        <fullName evidence="5">Rab-GTPase-TBC domain family protein</fullName>
    </submittedName>
    <submittedName>
        <fullName evidence="4">Rab-GTPase-TBC_domain_containing_protein_putative /Pfam:PF00566</fullName>
    </submittedName>
</protein>
<feature type="domain" description="Rab-GAP TBC" evidence="3">
    <location>
        <begin position="32"/>
        <end position="338"/>
    </location>
</feature>
<dbReference type="VEuPathDB" id="TriTrypDB:LDHU3_17.2150"/>
<accession>A0A504Y2C4</accession>
<dbReference type="VEuPathDB" id="TriTrypDB:LdCL_170022200"/>
<dbReference type="Pfam" id="PF00566">
    <property type="entry name" value="RabGAP-TBC"/>
    <property type="match status" value="1"/>
</dbReference>
<dbReference type="InterPro" id="IPR000195">
    <property type="entry name" value="Rab-GAP-TBC_dom"/>
</dbReference>
<evidence type="ECO:0000313" key="5">
    <source>
        <dbReference type="EMBL" id="TPP55023.1"/>
    </source>
</evidence>
<dbReference type="PANTHER" id="PTHR22957:SF337">
    <property type="entry name" value="TBC1 DOMAIN FAMILY MEMBER 5"/>
    <property type="match status" value="1"/>
</dbReference>
<dbReference type="Proteomes" id="UP000601710">
    <property type="component" value="Chromosome 17"/>
</dbReference>
<sequence length="488" mass="55315">MNDLSFFVLQHQRRTLTPQLLRDTLDFAKPHAEEGALFSWRWHFFLGTLPLPAEDDMKLDDCRAACEQWRRQWQDAGRRLDQSIRESPRKTGKTIKFGESSSDSEDALPPPSAVAPLSALSTSGDGCTVNPLAPASESSYALQFQADMVRQTVAKDMSRLSWDAPPFHDVRAKETVADILLKYSLVENKDYMQGFHEIVAFLYYACYRDKVLGERFVQEHPALRSAAFFELFELVYADLPAAVYALFRRVISEKDGGMCLAKWYYSNAHGEQSGVVLACQRVQKDLLSRVDPVLQNLLDTVYGIESVVYLVRWLRLLFLREFPFEQTLRIWTTLFCERYIVVEQQKTTFALNNSIALYFAAQMLCHVHDALSVDAAGALQVLMKYPPTKHVDDMLYAAAINNSESPLSRHAKAPRLVDAKDAPALPAEVTLRQGEVLARVIGSLEQYWFRDASATVEEQALTTEMYVQSIAQLKKVRDVLLYGMGDEA</sequence>
<dbReference type="PROSITE" id="PS50086">
    <property type="entry name" value="TBC_RABGAP"/>
    <property type="match status" value="1"/>
</dbReference>
<keyword evidence="1" id="KW-0343">GTPase activation</keyword>
<dbReference type="SMART" id="SM00164">
    <property type="entry name" value="TBC"/>
    <property type="match status" value="1"/>
</dbReference>
<reference evidence="4" key="3">
    <citation type="submission" date="2020-06" db="EMBL/GenBank/DDBJ databases">
        <authorList>
            <person name="Camacho E."/>
            <person name="Gonzalez-de la Fuente S."/>
            <person name="Rastrojo A."/>
            <person name="Peiro-Pastor R."/>
            <person name="Solana JC."/>
            <person name="Tabera L."/>
            <person name="Gamarro F."/>
            <person name="Carrasco-Ramiro F."/>
            <person name="Requena JM."/>
            <person name="Aguado B."/>
        </authorList>
    </citation>
    <scope>NUCLEOTIDE SEQUENCE</scope>
</reference>
<feature type="region of interest" description="Disordered" evidence="2">
    <location>
        <begin position="77"/>
        <end position="116"/>
    </location>
</feature>
<dbReference type="EMBL" id="RHLD01000040">
    <property type="protein sequence ID" value="TPP55023.1"/>
    <property type="molecule type" value="Genomic_DNA"/>
</dbReference>
<evidence type="ECO:0000259" key="3">
    <source>
        <dbReference type="PROSITE" id="PS50086"/>
    </source>
</evidence>
<dbReference type="Gene3D" id="1.10.472.80">
    <property type="entry name" value="Ypt/Rab-GAP domain of gyp1p, domain 3"/>
    <property type="match status" value="1"/>
</dbReference>
<proteinExistence type="predicted"/>
<organism evidence="5 6">
    <name type="scientific">Leishmania donovani</name>
    <dbReference type="NCBI Taxonomy" id="5661"/>
    <lineage>
        <taxon>Eukaryota</taxon>
        <taxon>Discoba</taxon>
        <taxon>Euglenozoa</taxon>
        <taxon>Kinetoplastea</taxon>
        <taxon>Metakinetoplastina</taxon>
        <taxon>Trypanosomatida</taxon>
        <taxon>Trypanosomatidae</taxon>
        <taxon>Leishmaniinae</taxon>
        <taxon>Leishmania</taxon>
    </lineage>
</organism>